<dbReference type="Proteomes" id="UP000502706">
    <property type="component" value="Plasmid unnamed1"/>
</dbReference>
<gene>
    <name evidence="3" type="ORF">GBA65_22055</name>
</gene>
<evidence type="ECO:0000259" key="2">
    <source>
        <dbReference type="Pfam" id="PF04471"/>
    </source>
</evidence>
<dbReference type="GO" id="GO:0003677">
    <property type="term" value="F:DNA binding"/>
    <property type="evidence" value="ECO:0007669"/>
    <property type="project" value="InterPro"/>
</dbReference>
<dbReference type="RefSeq" id="WP_166398833.1">
    <property type="nucleotide sequence ID" value="NZ_CP045122.1"/>
</dbReference>
<dbReference type="InterPro" id="IPR011335">
    <property type="entry name" value="Restrct_endonuc-II-like"/>
</dbReference>
<protein>
    <recommendedName>
        <fullName evidence="2">Restriction endonuclease type IV Mrr domain-containing protein</fullName>
    </recommendedName>
</protein>
<evidence type="ECO:0000313" key="4">
    <source>
        <dbReference type="Proteomes" id="UP000502706"/>
    </source>
</evidence>
<dbReference type="Pfam" id="PF04471">
    <property type="entry name" value="Mrr_cat"/>
    <property type="match status" value="1"/>
</dbReference>
<organism evidence="3 4">
    <name type="scientific">Rubrobacter marinus</name>
    <dbReference type="NCBI Taxonomy" id="2653852"/>
    <lineage>
        <taxon>Bacteria</taxon>
        <taxon>Bacillati</taxon>
        <taxon>Actinomycetota</taxon>
        <taxon>Rubrobacteria</taxon>
        <taxon>Rubrobacterales</taxon>
        <taxon>Rubrobacteraceae</taxon>
        <taxon>Rubrobacter</taxon>
    </lineage>
</organism>
<evidence type="ECO:0000313" key="3">
    <source>
        <dbReference type="EMBL" id="QIN81120.1"/>
    </source>
</evidence>
<accession>A0A6G8Q3V7</accession>
<sequence length="376" mass="41022">MAGKKKGRKATSKEKGDIVERVVQMMHRKPGLKVLRDQKLPAADGSGRIRQFDVVVLGTFAGYETVLLIECKNYGRNINVKDVDAFYGELQDVGYGPRQGVLVSAGTIGAGAQSRARSLGLKIFELKGLTEDRLDPVVHEAKQRIVFAVLGISRLVVSSEAEGPLEVAETMVFYDGEGEPMGVLPDLVWLAWLHGVPPSKLGERTLTLEADGWHHRAGDRLVPVLSAEATVEVRGAVVVLPGTATHHSLVVPETGATQKLKASARFDVAPGQYPVREFSGEEDLAAFLEADRAAVSLTVERVRAPRVRMGHVYWPPSQRVWERMHELQAAFEAGDGPPPSPDSLDGIEGSELNEVWEPVSPQYLMRAEREEGEDGP</sequence>
<evidence type="ECO:0000256" key="1">
    <source>
        <dbReference type="SAM" id="MobiDB-lite"/>
    </source>
</evidence>
<name>A0A6G8Q3V7_9ACTN</name>
<reference evidence="3 4" key="1">
    <citation type="submission" date="2019-10" db="EMBL/GenBank/DDBJ databases">
        <title>Rubrobacter sp nov SCSIO 52915 isolated from a deep-sea sediment in the South China Sea.</title>
        <authorList>
            <person name="Chen R.W."/>
        </authorList>
    </citation>
    <scope>NUCLEOTIDE SEQUENCE [LARGE SCALE GENOMIC DNA]</scope>
    <source>
        <strain evidence="3 4">SCSIO 52915</strain>
        <plasmid evidence="3 4">unnamed1</plasmid>
    </source>
</reference>
<proteinExistence type="predicted"/>
<geneLocation type="plasmid" evidence="3 4">
    <name>unnamed1</name>
</geneLocation>
<feature type="region of interest" description="Disordered" evidence="1">
    <location>
        <begin position="331"/>
        <end position="353"/>
    </location>
</feature>
<keyword evidence="3" id="KW-0614">Plasmid</keyword>
<feature type="domain" description="Restriction endonuclease type IV Mrr" evidence="2">
    <location>
        <begin position="50"/>
        <end position="124"/>
    </location>
</feature>
<dbReference type="InterPro" id="IPR007560">
    <property type="entry name" value="Restrct_endonuc_IV_Mrr"/>
</dbReference>
<dbReference type="KEGG" id="rmar:GBA65_22055"/>
<keyword evidence="4" id="KW-1185">Reference proteome</keyword>
<dbReference type="GO" id="GO:0004519">
    <property type="term" value="F:endonuclease activity"/>
    <property type="evidence" value="ECO:0007669"/>
    <property type="project" value="InterPro"/>
</dbReference>
<dbReference type="AlphaFoldDB" id="A0A6G8Q3V7"/>
<dbReference type="EMBL" id="CP045122">
    <property type="protein sequence ID" value="QIN81120.1"/>
    <property type="molecule type" value="Genomic_DNA"/>
</dbReference>
<dbReference type="SUPFAM" id="SSF52980">
    <property type="entry name" value="Restriction endonuclease-like"/>
    <property type="match status" value="1"/>
</dbReference>
<dbReference type="GO" id="GO:0009307">
    <property type="term" value="P:DNA restriction-modification system"/>
    <property type="evidence" value="ECO:0007669"/>
    <property type="project" value="InterPro"/>
</dbReference>